<feature type="non-terminal residue" evidence="4">
    <location>
        <position position="122"/>
    </location>
</feature>
<protein>
    <submittedName>
        <fullName evidence="4">Uncharacterized protein</fullName>
    </submittedName>
</protein>
<dbReference type="EMBL" id="CACRXK020021340">
    <property type="protein sequence ID" value="CAB4035750.1"/>
    <property type="molecule type" value="Genomic_DNA"/>
</dbReference>
<sequence length="122" mass="13185">MVAEGPCQTTFALQSSSETIRGPGYPGSYPNNTVHCWRIIVPANNVVKFTINSLNMEVCHECSCDSVELFDGNSESSRSLGKFCSGGSLKRTSSGRSLFVKFTSDESNVGDAFIASYHMVAE</sequence>
<dbReference type="InterPro" id="IPR000859">
    <property type="entry name" value="CUB_dom"/>
</dbReference>
<dbReference type="InterPro" id="IPR035914">
    <property type="entry name" value="Sperma_CUB_dom_sf"/>
</dbReference>
<dbReference type="PANTHER" id="PTHR24251">
    <property type="entry name" value="OVOCHYMASE-RELATED"/>
    <property type="match status" value="1"/>
</dbReference>
<dbReference type="Pfam" id="PF00431">
    <property type="entry name" value="CUB"/>
    <property type="match status" value="1"/>
</dbReference>
<comment type="caution">
    <text evidence="4">The sequence shown here is derived from an EMBL/GenBank/DDBJ whole genome shotgun (WGS) entry which is preliminary data.</text>
</comment>
<proteinExistence type="predicted"/>
<comment type="caution">
    <text evidence="3">Lacks conserved residue(s) required for the propagation of feature annotation.</text>
</comment>
<gene>
    <name evidence="4" type="ORF">PACLA_8A072530</name>
</gene>
<evidence type="ECO:0000256" key="2">
    <source>
        <dbReference type="ARBA" id="ARBA00023157"/>
    </source>
</evidence>
<keyword evidence="5" id="KW-1185">Reference proteome</keyword>
<dbReference type="AlphaFoldDB" id="A0A6S7K219"/>
<dbReference type="Proteomes" id="UP001152795">
    <property type="component" value="Unassembled WGS sequence"/>
</dbReference>
<dbReference type="Gene3D" id="2.60.120.290">
    <property type="entry name" value="Spermadhesin, CUB domain"/>
    <property type="match status" value="1"/>
</dbReference>
<dbReference type="SMART" id="SM00042">
    <property type="entry name" value="CUB"/>
    <property type="match status" value="1"/>
</dbReference>
<dbReference type="PROSITE" id="PS01180">
    <property type="entry name" value="CUB"/>
    <property type="match status" value="1"/>
</dbReference>
<dbReference type="SUPFAM" id="SSF49854">
    <property type="entry name" value="Spermadhesin, CUB domain"/>
    <property type="match status" value="1"/>
</dbReference>
<evidence type="ECO:0000313" key="4">
    <source>
        <dbReference type="EMBL" id="CAB4035750.1"/>
    </source>
</evidence>
<dbReference type="CDD" id="cd00041">
    <property type="entry name" value="CUB"/>
    <property type="match status" value="1"/>
</dbReference>
<keyword evidence="2" id="KW-1015">Disulfide bond</keyword>
<evidence type="ECO:0000313" key="5">
    <source>
        <dbReference type="Proteomes" id="UP001152795"/>
    </source>
</evidence>
<reference evidence="4" key="1">
    <citation type="submission" date="2020-04" db="EMBL/GenBank/DDBJ databases">
        <authorList>
            <person name="Alioto T."/>
            <person name="Alioto T."/>
            <person name="Gomez Garrido J."/>
        </authorList>
    </citation>
    <scope>NUCLEOTIDE SEQUENCE</scope>
    <source>
        <strain evidence="4">A484AB</strain>
    </source>
</reference>
<dbReference type="PANTHER" id="PTHR24251:SF30">
    <property type="entry name" value="MEMBRANE FRIZZLED-RELATED PROTEIN"/>
    <property type="match status" value="1"/>
</dbReference>
<keyword evidence="1" id="KW-0677">Repeat</keyword>
<evidence type="ECO:0000256" key="3">
    <source>
        <dbReference type="PROSITE-ProRule" id="PRU00059"/>
    </source>
</evidence>
<accession>A0A6S7K219</accession>
<dbReference type="OrthoDB" id="5976092at2759"/>
<evidence type="ECO:0000256" key="1">
    <source>
        <dbReference type="ARBA" id="ARBA00022737"/>
    </source>
</evidence>
<dbReference type="FunFam" id="2.60.120.290:FF:000005">
    <property type="entry name" value="Procollagen C-endopeptidase enhancer 1"/>
    <property type="match status" value="1"/>
</dbReference>
<name>A0A6S7K219_PARCT</name>
<organism evidence="4 5">
    <name type="scientific">Paramuricea clavata</name>
    <name type="common">Red gorgonian</name>
    <name type="synonym">Violescent sea-whip</name>
    <dbReference type="NCBI Taxonomy" id="317549"/>
    <lineage>
        <taxon>Eukaryota</taxon>
        <taxon>Metazoa</taxon>
        <taxon>Cnidaria</taxon>
        <taxon>Anthozoa</taxon>
        <taxon>Octocorallia</taxon>
        <taxon>Malacalcyonacea</taxon>
        <taxon>Plexauridae</taxon>
        <taxon>Paramuricea</taxon>
    </lineage>
</organism>